<feature type="transmembrane region" description="Helical" evidence="1">
    <location>
        <begin position="7"/>
        <end position="28"/>
    </location>
</feature>
<protein>
    <submittedName>
        <fullName evidence="3">Endonuclease</fullName>
    </submittedName>
</protein>
<comment type="caution">
    <text evidence="3">The sequence shown here is derived from an EMBL/GenBank/DDBJ whole genome shotgun (WGS) entry which is preliminary data.</text>
</comment>
<keyword evidence="3" id="KW-0378">Hydrolase</keyword>
<keyword evidence="3" id="KW-0255">Endonuclease</keyword>
<feature type="domain" description="Endonuclease/exonuclease/phosphatase" evidence="2">
    <location>
        <begin position="61"/>
        <end position="344"/>
    </location>
</feature>
<reference evidence="4" key="1">
    <citation type="journal article" date="2019" name="Int. J. Syst. Evol. Microbiol.">
        <title>The Global Catalogue of Microorganisms (GCM) 10K type strain sequencing project: providing services to taxonomists for standard genome sequencing and annotation.</title>
        <authorList>
            <consortium name="The Broad Institute Genomics Platform"/>
            <consortium name="The Broad Institute Genome Sequencing Center for Infectious Disease"/>
            <person name="Wu L."/>
            <person name="Ma J."/>
        </authorList>
    </citation>
    <scope>NUCLEOTIDE SEQUENCE [LARGE SCALE GENOMIC DNA]</scope>
    <source>
        <strain evidence="4">CGMCC 1.15420</strain>
    </source>
</reference>
<dbReference type="PANTHER" id="PTHR14859">
    <property type="entry name" value="CALCOFLUOR WHITE HYPERSENSITIVE PROTEIN PRECURSOR"/>
    <property type="match status" value="1"/>
</dbReference>
<accession>A0ABQ1VUP5</accession>
<keyword evidence="3" id="KW-0540">Nuclease</keyword>
<dbReference type="EMBL" id="BMIW01000014">
    <property type="protein sequence ID" value="GGF99954.1"/>
    <property type="molecule type" value="Genomic_DNA"/>
</dbReference>
<dbReference type="InterPro" id="IPR051916">
    <property type="entry name" value="GPI-anchor_lipid_remodeler"/>
</dbReference>
<sequence>MIIRLTLKALIGIILALLAVIVIFIIYITASDYKPAAVVALTTDNNPESKLKQGEPFSVTTFNIGYAGLDQGQDFFMDGGTMSRSSSREQTEANLQAIIQFLKESASDFYLLQEVDVDSTRSNHIHEVEQIRTNLPSYGQTFAHNYKVPWVPVPISKPMGAVQSGLVTLSSFHSSNQRRFDLPGKESWPVQLFELDRAFIESRIPVGQDRELILINLHLSAFDKGGTIRKQQLDFMEEYIQREMRKDNYIIIGGDWNHSLPGTDPSDFPTQQGWPEWLQPFPDSFGPTDFKWAVDASTPSVRTLDSAYQQGVNFLAVIDGFLVSPNVEIISVTGHPLSFSHSDHNPVTGQFILK</sequence>
<name>A0ABQ1VUP5_9BACL</name>
<dbReference type="Gene3D" id="3.60.10.10">
    <property type="entry name" value="Endonuclease/exonuclease/phosphatase"/>
    <property type="match status" value="1"/>
</dbReference>
<evidence type="ECO:0000313" key="4">
    <source>
        <dbReference type="Proteomes" id="UP000608420"/>
    </source>
</evidence>
<dbReference type="Pfam" id="PF03372">
    <property type="entry name" value="Exo_endo_phos"/>
    <property type="match status" value="1"/>
</dbReference>
<organism evidence="3 4">
    <name type="scientific">Paenibacillus aceti</name>
    <dbReference type="NCBI Taxonomy" id="1820010"/>
    <lineage>
        <taxon>Bacteria</taxon>
        <taxon>Bacillati</taxon>
        <taxon>Bacillota</taxon>
        <taxon>Bacilli</taxon>
        <taxon>Bacillales</taxon>
        <taxon>Paenibacillaceae</taxon>
        <taxon>Paenibacillus</taxon>
    </lineage>
</organism>
<gene>
    <name evidence="3" type="ORF">GCM10010913_22170</name>
</gene>
<dbReference type="RefSeq" id="WP_229717001.1">
    <property type="nucleotide sequence ID" value="NZ_BMIW01000014.1"/>
</dbReference>
<keyword evidence="1" id="KW-0472">Membrane</keyword>
<keyword evidence="1" id="KW-0812">Transmembrane</keyword>
<keyword evidence="1" id="KW-1133">Transmembrane helix</keyword>
<evidence type="ECO:0000313" key="3">
    <source>
        <dbReference type="EMBL" id="GGF99954.1"/>
    </source>
</evidence>
<dbReference type="SUPFAM" id="SSF56219">
    <property type="entry name" value="DNase I-like"/>
    <property type="match status" value="1"/>
</dbReference>
<evidence type="ECO:0000256" key="1">
    <source>
        <dbReference type="SAM" id="Phobius"/>
    </source>
</evidence>
<proteinExistence type="predicted"/>
<dbReference type="InterPro" id="IPR036691">
    <property type="entry name" value="Endo/exonu/phosph_ase_sf"/>
</dbReference>
<dbReference type="PANTHER" id="PTHR14859:SF1">
    <property type="entry name" value="PGAP2-INTERACTING PROTEIN"/>
    <property type="match status" value="1"/>
</dbReference>
<dbReference type="InterPro" id="IPR005135">
    <property type="entry name" value="Endo/exonuclease/phosphatase"/>
</dbReference>
<evidence type="ECO:0000259" key="2">
    <source>
        <dbReference type="Pfam" id="PF03372"/>
    </source>
</evidence>
<dbReference type="GO" id="GO:0004519">
    <property type="term" value="F:endonuclease activity"/>
    <property type="evidence" value="ECO:0007669"/>
    <property type="project" value="UniProtKB-KW"/>
</dbReference>
<keyword evidence="4" id="KW-1185">Reference proteome</keyword>
<dbReference type="Proteomes" id="UP000608420">
    <property type="component" value="Unassembled WGS sequence"/>
</dbReference>